<dbReference type="EMBL" id="UOFT01000027">
    <property type="protein sequence ID" value="VAW92604.1"/>
    <property type="molecule type" value="Genomic_DNA"/>
</dbReference>
<protein>
    <recommendedName>
        <fullName evidence="1">ApeI dehydratase-like domain-containing protein</fullName>
    </recommendedName>
</protein>
<sequence>MPSTPISFHIKKDHPCLAGHFPGNPIVPGVVILDEVASIILQHNRMFKITGFTSVKFTQPLFAEQEVSVELSDKALVCTGHSKIKFSVYNSGELMAQGEIKLEEQGSVG</sequence>
<dbReference type="Gene3D" id="3.10.129.10">
    <property type="entry name" value="Hotdog Thioesterase"/>
    <property type="match status" value="1"/>
</dbReference>
<reference evidence="2" key="1">
    <citation type="submission" date="2018-06" db="EMBL/GenBank/DDBJ databases">
        <authorList>
            <person name="Zhirakovskaya E."/>
        </authorList>
    </citation>
    <scope>NUCLEOTIDE SEQUENCE</scope>
</reference>
<evidence type="ECO:0000313" key="2">
    <source>
        <dbReference type="EMBL" id="VAW92604.1"/>
    </source>
</evidence>
<feature type="domain" description="ApeI dehydratase-like" evidence="1">
    <location>
        <begin position="6"/>
        <end position="98"/>
    </location>
</feature>
<dbReference type="SUPFAM" id="SSF54637">
    <property type="entry name" value="Thioesterase/thiol ester dehydrase-isomerase"/>
    <property type="match status" value="1"/>
</dbReference>
<gene>
    <name evidence="2" type="ORF">MNBD_GAMMA23-2439</name>
</gene>
<proteinExistence type="predicted"/>
<name>A0A3B1AFE5_9ZZZZ</name>
<accession>A0A3B1AFE5</accession>
<dbReference type="InterPro" id="IPR029069">
    <property type="entry name" value="HotDog_dom_sf"/>
</dbReference>
<dbReference type="AlphaFoldDB" id="A0A3B1AFE5"/>
<organism evidence="2">
    <name type="scientific">hydrothermal vent metagenome</name>
    <dbReference type="NCBI Taxonomy" id="652676"/>
    <lineage>
        <taxon>unclassified sequences</taxon>
        <taxon>metagenomes</taxon>
        <taxon>ecological metagenomes</taxon>
    </lineage>
</organism>
<dbReference type="InterPro" id="IPR054545">
    <property type="entry name" value="ApeI-like"/>
</dbReference>
<dbReference type="Pfam" id="PF22818">
    <property type="entry name" value="ApeI-like"/>
    <property type="match status" value="1"/>
</dbReference>
<evidence type="ECO:0000259" key="1">
    <source>
        <dbReference type="Pfam" id="PF22818"/>
    </source>
</evidence>